<dbReference type="InterPro" id="IPR007159">
    <property type="entry name" value="SpoVT-AbrB_dom"/>
</dbReference>
<evidence type="ECO:0000259" key="1">
    <source>
        <dbReference type="SMART" id="SM00966"/>
    </source>
</evidence>
<accession>A0A2W0HPJ7</accession>
<proteinExistence type="predicted"/>
<dbReference type="OrthoDB" id="2871991at2"/>
<feature type="domain" description="SpoVT-AbrB" evidence="1">
    <location>
        <begin position="20"/>
        <end position="65"/>
    </location>
</feature>
<dbReference type="GO" id="GO:0003677">
    <property type="term" value="F:DNA binding"/>
    <property type="evidence" value="ECO:0007669"/>
    <property type="project" value="InterPro"/>
</dbReference>
<dbReference type="Pfam" id="PF04014">
    <property type="entry name" value="MazE_antitoxin"/>
    <property type="match status" value="1"/>
</dbReference>
<dbReference type="EMBL" id="PDOF01000004">
    <property type="protein sequence ID" value="PYZ95498.1"/>
    <property type="molecule type" value="Genomic_DNA"/>
</dbReference>
<dbReference type="AlphaFoldDB" id="A0A2W0HPJ7"/>
<dbReference type="SMART" id="SM00966">
    <property type="entry name" value="SpoVT_AbrB"/>
    <property type="match status" value="2"/>
</dbReference>
<dbReference type="Gene3D" id="2.10.260.10">
    <property type="match status" value="1"/>
</dbReference>
<keyword evidence="3" id="KW-1185">Reference proteome</keyword>
<sequence length="118" mass="13157">MGTNACAQTAQEWINTNLVCRMNKAFSVTIPKKLREQLEIEAHSKVILVVDNEQVLVSSKSINETLDIQSHLNENGSFYLAREIRDQLGLKPGATFELYVGSDPGQLCELLLRPVTRG</sequence>
<gene>
    <name evidence="2" type="ORF">CR205_18365</name>
</gene>
<dbReference type="Proteomes" id="UP000248066">
    <property type="component" value="Unassembled WGS sequence"/>
</dbReference>
<evidence type="ECO:0000313" key="2">
    <source>
        <dbReference type="EMBL" id="PYZ95498.1"/>
    </source>
</evidence>
<name>A0A2W0HPJ7_9BACI</name>
<reference evidence="2 3" key="1">
    <citation type="submission" date="2017-10" db="EMBL/GenBank/DDBJ databases">
        <title>Bacillus sp. nov., a halophilic bacterium isolated from a Yangshapao Lake.</title>
        <authorList>
            <person name="Wang H."/>
        </authorList>
    </citation>
    <scope>NUCLEOTIDE SEQUENCE [LARGE SCALE GENOMIC DNA]</scope>
    <source>
        <strain evidence="2 3">YSP-3</strain>
    </source>
</reference>
<organism evidence="2 3">
    <name type="scientific">Alteribacter lacisalsi</name>
    <dbReference type="NCBI Taxonomy" id="2045244"/>
    <lineage>
        <taxon>Bacteria</taxon>
        <taxon>Bacillati</taxon>
        <taxon>Bacillota</taxon>
        <taxon>Bacilli</taxon>
        <taxon>Bacillales</taxon>
        <taxon>Bacillaceae</taxon>
        <taxon>Alteribacter</taxon>
    </lineage>
</organism>
<feature type="domain" description="SpoVT-AbrB" evidence="1">
    <location>
        <begin position="70"/>
        <end position="117"/>
    </location>
</feature>
<evidence type="ECO:0000313" key="3">
    <source>
        <dbReference type="Proteomes" id="UP000248066"/>
    </source>
</evidence>
<comment type="caution">
    <text evidence="2">The sequence shown here is derived from an EMBL/GenBank/DDBJ whole genome shotgun (WGS) entry which is preliminary data.</text>
</comment>
<dbReference type="RefSeq" id="WP_110521624.1">
    <property type="nucleotide sequence ID" value="NZ_PDOF01000004.1"/>
</dbReference>
<protein>
    <recommendedName>
        <fullName evidence="1">SpoVT-AbrB domain-containing protein</fullName>
    </recommendedName>
</protein>
<dbReference type="InterPro" id="IPR037914">
    <property type="entry name" value="SpoVT-AbrB_sf"/>
</dbReference>
<dbReference type="SUPFAM" id="SSF89447">
    <property type="entry name" value="AbrB/MazE/MraZ-like"/>
    <property type="match status" value="1"/>
</dbReference>